<gene>
    <name evidence="1" type="ORF">BG258_19815</name>
</gene>
<reference evidence="1 2" key="1">
    <citation type="submission" date="2016-09" db="EMBL/GenBank/DDBJ databases">
        <title>Draft genome sequence of the soil isolate, Lysinibacillus fusiformis M5, a potential hypoxanthine producer.</title>
        <authorList>
            <person name="Gallegos-Monterrosa R."/>
            <person name="Maroti G."/>
            <person name="Balint B."/>
            <person name="Kovacs A.T."/>
        </authorList>
    </citation>
    <scope>NUCLEOTIDE SEQUENCE [LARGE SCALE GENOMIC DNA]</scope>
    <source>
        <strain evidence="1 2">M5</strain>
    </source>
</reference>
<accession>A0A1E4R1H4</accession>
<dbReference type="Proteomes" id="UP000094784">
    <property type="component" value="Unassembled WGS sequence"/>
</dbReference>
<sequence>MNRESGEAPFTISGTDIHEVKQKNAEAGLSYNEVKALLAKQGGHGTAIYSDTNIDEVKQEIHKHQ</sequence>
<evidence type="ECO:0000313" key="1">
    <source>
        <dbReference type="EMBL" id="ODV54297.1"/>
    </source>
</evidence>
<comment type="caution">
    <text evidence="1">The sequence shown here is derived from an EMBL/GenBank/DDBJ whole genome shotgun (WGS) entry which is preliminary data.</text>
</comment>
<evidence type="ECO:0008006" key="3">
    <source>
        <dbReference type="Google" id="ProtNLM"/>
    </source>
</evidence>
<dbReference type="EMBL" id="MECQ01000002">
    <property type="protein sequence ID" value="ODV54297.1"/>
    <property type="molecule type" value="Genomic_DNA"/>
</dbReference>
<organism evidence="1 2">
    <name type="scientific">Lysinibacillus fusiformis</name>
    <dbReference type="NCBI Taxonomy" id="28031"/>
    <lineage>
        <taxon>Bacteria</taxon>
        <taxon>Bacillati</taxon>
        <taxon>Bacillota</taxon>
        <taxon>Bacilli</taxon>
        <taxon>Bacillales</taxon>
        <taxon>Bacillaceae</taxon>
        <taxon>Lysinibacillus</taxon>
    </lineage>
</organism>
<dbReference type="RefSeq" id="WP_069482696.1">
    <property type="nucleotide sequence ID" value="NZ_KV766182.1"/>
</dbReference>
<proteinExistence type="predicted"/>
<dbReference type="OrthoDB" id="2738625at2"/>
<evidence type="ECO:0000313" key="2">
    <source>
        <dbReference type="Proteomes" id="UP000094784"/>
    </source>
</evidence>
<protein>
    <recommendedName>
        <fullName evidence="3">Gamma-type small acid-soluble spore protein</fullName>
    </recommendedName>
</protein>
<dbReference type="AlphaFoldDB" id="A0A1E4R1H4"/>
<name>A0A1E4R1H4_9BACI</name>